<gene>
    <name evidence="5" type="primary">prtR_2</name>
    <name evidence="5" type="ORF">PSAN_21130</name>
    <name evidence="6" type="ORF">SAMN04490179_1485</name>
</gene>
<dbReference type="SUPFAM" id="SSF47413">
    <property type="entry name" value="lambda repressor-like DNA-binding domains"/>
    <property type="match status" value="1"/>
</dbReference>
<dbReference type="InterPro" id="IPR015927">
    <property type="entry name" value="Peptidase_S24_S26A/B/C"/>
</dbReference>
<evidence type="ECO:0000313" key="7">
    <source>
        <dbReference type="Proteomes" id="UP000182470"/>
    </source>
</evidence>
<dbReference type="CDD" id="cd00093">
    <property type="entry name" value="HTH_XRE"/>
    <property type="match status" value="1"/>
</dbReference>
<dbReference type="EMBL" id="JXDI01000001">
    <property type="protein sequence ID" value="KAF2409698.1"/>
    <property type="molecule type" value="Genomic_DNA"/>
</dbReference>
<proteinExistence type="predicted"/>
<dbReference type="PANTHER" id="PTHR40661:SF2">
    <property type="entry name" value="HTH-TYPE TRANSCRIPTIONAL REGULATOR PRTR"/>
    <property type="match status" value="1"/>
</dbReference>
<keyword evidence="1" id="KW-0805">Transcription regulation</keyword>
<dbReference type="CDD" id="cd06529">
    <property type="entry name" value="S24_LexA-like"/>
    <property type="match status" value="1"/>
</dbReference>
<dbReference type="PANTHER" id="PTHR40661">
    <property type="match status" value="1"/>
</dbReference>
<protein>
    <submittedName>
        <fullName evidence="5">HTH-type transcriptional regulator PrtR</fullName>
    </submittedName>
    <submittedName>
        <fullName evidence="6">Phage repressor protein C, contains Cro/C1-type HTH and peptisase s24 domains</fullName>
    </submittedName>
</protein>
<keyword evidence="8" id="KW-1185">Reference proteome</keyword>
<dbReference type="SUPFAM" id="SSF51306">
    <property type="entry name" value="LexA/Signal peptidase"/>
    <property type="match status" value="1"/>
</dbReference>
<dbReference type="Proteomes" id="UP000748067">
    <property type="component" value="Unassembled WGS sequence"/>
</dbReference>
<dbReference type="InterPro" id="IPR036286">
    <property type="entry name" value="LexA/Signal_pep-like_sf"/>
</dbReference>
<reference evidence="6 7" key="2">
    <citation type="submission" date="2016-10" db="EMBL/GenBank/DDBJ databases">
        <authorList>
            <person name="de Groot N.N."/>
        </authorList>
    </citation>
    <scope>NUCLEOTIDE SEQUENCE [LARGE SCALE GENOMIC DNA]</scope>
    <source>
        <strain evidence="6 7">BS2772</strain>
    </source>
</reference>
<name>A0A1G9WZJ5_9PSED</name>
<evidence type="ECO:0000256" key="2">
    <source>
        <dbReference type="ARBA" id="ARBA00023125"/>
    </source>
</evidence>
<reference evidence="5 8" key="1">
    <citation type="submission" date="2015-01" db="EMBL/GenBank/DDBJ databases">
        <title>Genome Sequence of Pseudomonas antarctica CMS 35.</title>
        <authorList>
            <person name="Voget S."/>
            <person name="Chow J."/>
            <person name="Daniel R."/>
            <person name="Streit W."/>
        </authorList>
    </citation>
    <scope>NUCLEOTIDE SEQUENCE [LARGE SCALE GENOMIC DNA]</scope>
    <source>
        <strain evidence="5 8">CMS 35</strain>
    </source>
</reference>
<dbReference type="Pfam" id="PF00717">
    <property type="entry name" value="Peptidase_S24"/>
    <property type="match status" value="1"/>
</dbReference>
<dbReference type="InterPro" id="IPR010982">
    <property type="entry name" value="Lambda_DNA-bd_dom_sf"/>
</dbReference>
<feature type="domain" description="Peptidase S24/S26A/S26B/S26C" evidence="4">
    <location>
        <begin position="142"/>
        <end position="245"/>
    </location>
</feature>
<dbReference type="AlphaFoldDB" id="A0A1G9WZJ5"/>
<dbReference type="Gene3D" id="1.10.260.40">
    <property type="entry name" value="lambda repressor-like DNA-binding domains"/>
    <property type="match status" value="1"/>
</dbReference>
<evidence type="ECO:0000313" key="6">
    <source>
        <dbReference type="EMBL" id="SDM89952.1"/>
    </source>
</evidence>
<accession>A0A1G9WZJ5</accession>
<dbReference type="EMBL" id="LT629704">
    <property type="protein sequence ID" value="SDM89952.1"/>
    <property type="molecule type" value="Genomic_DNA"/>
</dbReference>
<organism evidence="6 7">
    <name type="scientific">Pseudomonas antarctica</name>
    <dbReference type="NCBI Taxonomy" id="219572"/>
    <lineage>
        <taxon>Bacteria</taxon>
        <taxon>Pseudomonadati</taxon>
        <taxon>Pseudomonadota</taxon>
        <taxon>Gammaproteobacteria</taxon>
        <taxon>Pseudomonadales</taxon>
        <taxon>Pseudomonadaceae</taxon>
        <taxon>Pseudomonas</taxon>
    </lineage>
</organism>
<dbReference type="Gene3D" id="2.10.109.10">
    <property type="entry name" value="Umud Fragment, subunit A"/>
    <property type="match status" value="1"/>
</dbReference>
<evidence type="ECO:0000259" key="4">
    <source>
        <dbReference type="Pfam" id="PF00717"/>
    </source>
</evidence>
<evidence type="ECO:0000313" key="8">
    <source>
        <dbReference type="Proteomes" id="UP000748067"/>
    </source>
</evidence>
<keyword evidence="3" id="KW-0804">Transcription</keyword>
<evidence type="ECO:0000313" key="5">
    <source>
        <dbReference type="EMBL" id="KAF2409698.1"/>
    </source>
</evidence>
<keyword evidence="2" id="KW-0238">DNA-binding</keyword>
<evidence type="ECO:0000256" key="3">
    <source>
        <dbReference type="ARBA" id="ARBA00023163"/>
    </source>
</evidence>
<dbReference type="Proteomes" id="UP000182470">
    <property type="component" value="Chromosome I"/>
</dbReference>
<dbReference type="GO" id="GO:0003677">
    <property type="term" value="F:DNA binding"/>
    <property type="evidence" value="ECO:0007669"/>
    <property type="project" value="UniProtKB-KW"/>
</dbReference>
<sequence length="276" mass="31157">MRNSTHGLFDVFSPPVNSLFMNTSGDRLKALLREVHLSASDFAKNRGVTPQHVNNWFKRGVPMGRLNEIAELLCVSSRWLRTGEGLKHPPANFLLEGPGTTKGLLAREESGKYLTGPACLPEKIDVEITLHPTFTSNERIRVSLHTLKTLNVNPDRAIGAYMVDNSMIDIIQQGATLAIDRGRSQITDGEIYAVEHDGMLRIKYLYNRPGGGLRMRSHNASEHPDEYLTHEQRFEQNFEIVGWVFWWSTLNNRRAVPLDEHLLGWEGSKSDPEVGM</sequence>
<dbReference type="InterPro" id="IPR001387">
    <property type="entry name" value="Cro/C1-type_HTH"/>
</dbReference>
<dbReference type="InterPro" id="IPR039418">
    <property type="entry name" value="LexA-like"/>
</dbReference>
<evidence type="ECO:0000256" key="1">
    <source>
        <dbReference type="ARBA" id="ARBA00023015"/>
    </source>
</evidence>